<keyword evidence="1" id="KW-0489">Methyltransferase</keyword>
<dbReference type="GO" id="GO:0008168">
    <property type="term" value="F:methyltransferase activity"/>
    <property type="evidence" value="ECO:0007669"/>
    <property type="project" value="UniProtKB-KW"/>
</dbReference>
<evidence type="ECO:0000313" key="1">
    <source>
        <dbReference type="EMBL" id="CAI8903832.1"/>
    </source>
</evidence>
<accession>A0AAV1BN36</accession>
<protein>
    <submittedName>
        <fullName evidence="1">C-5 cytosine-specific DNA methylase</fullName>
    </submittedName>
</protein>
<dbReference type="GO" id="GO:0032259">
    <property type="term" value="P:methylation"/>
    <property type="evidence" value="ECO:0007669"/>
    <property type="project" value="UniProtKB-KW"/>
</dbReference>
<keyword evidence="1" id="KW-0808">Transferase</keyword>
<sequence length="89" mass="9781">MAGKKKPRIISLENVKQILQWGPLVAKRDPATGRAIKLVTVLGTNGKAKVQHTVAAPCEVVPVDQQFLVPDPTRRGQTWAVFVAELERL</sequence>
<evidence type="ECO:0000313" key="2">
    <source>
        <dbReference type="Proteomes" id="UP001177000"/>
    </source>
</evidence>
<dbReference type="Proteomes" id="UP001177000">
    <property type="component" value="Chromosome"/>
</dbReference>
<name>A0AAV1BN36_PSEUB</name>
<proteinExistence type="predicted"/>
<dbReference type="EMBL" id="OX458335">
    <property type="protein sequence ID" value="CAI8903832.1"/>
    <property type="molecule type" value="Genomic_DNA"/>
</dbReference>
<gene>
    <name evidence="1" type="ORF">DAPPPG215_17860</name>
</gene>
<dbReference type="AlphaFoldDB" id="A0AAV1BN36"/>
<reference evidence="1" key="1">
    <citation type="submission" date="2023-03" db="EMBL/GenBank/DDBJ databases">
        <authorList>
            <person name="Pothier F. J."/>
        </authorList>
    </citation>
    <scope>NUCLEOTIDE SEQUENCE</scope>
    <source>
        <strain evidence="1">DAPP-PG 215</strain>
    </source>
</reference>
<organism evidence="1 2">
    <name type="scientific">Pseudomonas syringae pv. tomato</name>
    <dbReference type="NCBI Taxonomy" id="323"/>
    <lineage>
        <taxon>Bacteria</taxon>
        <taxon>Pseudomonadati</taxon>
        <taxon>Pseudomonadota</taxon>
        <taxon>Gammaproteobacteria</taxon>
        <taxon>Pseudomonadales</taxon>
        <taxon>Pseudomonadaceae</taxon>
        <taxon>Pseudomonas</taxon>
    </lineage>
</organism>